<feature type="domain" description="RNA polymerase sigma factor 70 region 4 type 2" evidence="6">
    <location>
        <begin position="121"/>
        <end position="166"/>
    </location>
</feature>
<dbReference type="InterPro" id="IPR013324">
    <property type="entry name" value="RNA_pol_sigma_r3/r4-like"/>
</dbReference>
<dbReference type="Gene3D" id="1.10.1740.10">
    <property type="match status" value="1"/>
</dbReference>
<evidence type="ECO:0000256" key="3">
    <source>
        <dbReference type="ARBA" id="ARBA00023082"/>
    </source>
</evidence>
<evidence type="ECO:0000259" key="5">
    <source>
        <dbReference type="Pfam" id="PF04542"/>
    </source>
</evidence>
<dbReference type="InterPro" id="IPR013249">
    <property type="entry name" value="RNA_pol_sigma70_r4_t2"/>
</dbReference>
<dbReference type="GO" id="GO:0016987">
    <property type="term" value="F:sigma factor activity"/>
    <property type="evidence" value="ECO:0007669"/>
    <property type="project" value="UniProtKB-KW"/>
</dbReference>
<evidence type="ECO:0000313" key="7">
    <source>
        <dbReference type="EMBL" id="SUZ86222.1"/>
    </source>
</evidence>
<dbReference type="PANTHER" id="PTHR43133:SF51">
    <property type="entry name" value="RNA POLYMERASE SIGMA FACTOR"/>
    <property type="match status" value="1"/>
</dbReference>
<proteinExistence type="inferred from homology"/>
<evidence type="ECO:0000259" key="6">
    <source>
        <dbReference type="Pfam" id="PF08281"/>
    </source>
</evidence>
<accession>A0A381R3E1</accession>
<dbReference type="InterPro" id="IPR007627">
    <property type="entry name" value="RNA_pol_sigma70_r2"/>
</dbReference>
<sequence length="178" mass="21668">MKDEELVILLKSKELKNKGFKILIDLYQFKIYWMIRKVVLSHESANDVLQNTYIKIYRNIDKFRQESKLSTWIYRIAYNESIRFLSNESKIKKISIDTVQENYTKKLYADNYFDANKLSVKFHQLLSELTVRQRTIFNMKYFDELKFKEISKILEMNENTIKSIYYDVEKKIKRDINE</sequence>
<name>A0A381R3E1_9ZZZZ</name>
<evidence type="ECO:0000256" key="2">
    <source>
        <dbReference type="ARBA" id="ARBA00023015"/>
    </source>
</evidence>
<evidence type="ECO:0000256" key="4">
    <source>
        <dbReference type="ARBA" id="ARBA00023163"/>
    </source>
</evidence>
<dbReference type="PANTHER" id="PTHR43133">
    <property type="entry name" value="RNA POLYMERASE ECF-TYPE SIGMA FACTO"/>
    <property type="match status" value="1"/>
</dbReference>
<dbReference type="InterPro" id="IPR013325">
    <property type="entry name" value="RNA_pol_sigma_r2"/>
</dbReference>
<dbReference type="NCBIfam" id="TIGR02937">
    <property type="entry name" value="sigma70-ECF"/>
    <property type="match status" value="1"/>
</dbReference>
<dbReference type="Pfam" id="PF08281">
    <property type="entry name" value="Sigma70_r4_2"/>
    <property type="match status" value="1"/>
</dbReference>
<dbReference type="EMBL" id="UINC01001671">
    <property type="protein sequence ID" value="SUZ86222.1"/>
    <property type="molecule type" value="Genomic_DNA"/>
</dbReference>
<dbReference type="GO" id="GO:0003677">
    <property type="term" value="F:DNA binding"/>
    <property type="evidence" value="ECO:0007669"/>
    <property type="project" value="InterPro"/>
</dbReference>
<dbReference type="InterPro" id="IPR039425">
    <property type="entry name" value="RNA_pol_sigma-70-like"/>
</dbReference>
<dbReference type="GO" id="GO:0006352">
    <property type="term" value="P:DNA-templated transcription initiation"/>
    <property type="evidence" value="ECO:0007669"/>
    <property type="project" value="InterPro"/>
</dbReference>
<keyword evidence="3" id="KW-0731">Sigma factor</keyword>
<dbReference type="InterPro" id="IPR036388">
    <property type="entry name" value="WH-like_DNA-bd_sf"/>
</dbReference>
<protein>
    <recommendedName>
        <fullName evidence="8">RNA polymerase sigma-70 region 2 domain-containing protein</fullName>
    </recommendedName>
</protein>
<feature type="domain" description="RNA polymerase sigma-70 region 2" evidence="5">
    <location>
        <begin position="23"/>
        <end position="89"/>
    </location>
</feature>
<dbReference type="AlphaFoldDB" id="A0A381R3E1"/>
<dbReference type="SUPFAM" id="SSF88659">
    <property type="entry name" value="Sigma3 and sigma4 domains of RNA polymerase sigma factors"/>
    <property type="match status" value="1"/>
</dbReference>
<organism evidence="7">
    <name type="scientific">marine metagenome</name>
    <dbReference type="NCBI Taxonomy" id="408172"/>
    <lineage>
        <taxon>unclassified sequences</taxon>
        <taxon>metagenomes</taxon>
        <taxon>ecological metagenomes</taxon>
    </lineage>
</organism>
<keyword evidence="4" id="KW-0804">Transcription</keyword>
<dbReference type="InterPro" id="IPR014284">
    <property type="entry name" value="RNA_pol_sigma-70_dom"/>
</dbReference>
<dbReference type="Gene3D" id="1.10.10.10">
    <property type="entry name" value="Winged helix-like DNA-binding domain superfamily/Winged helix DNA-binding domain"/>
    <property type="match status" value="1"/>
</dbReference>
<keyword evidence="2" id="KW-0805">Transcription regulation</keyword>
<reference evidence="7" key="1">
    <citation type="submission" date="2018-05" db="EMBL/GenBank/DDBJ databases">
        <authorList>
            <person name="Lanie J.A."/>
            <person name="Ng W.-L."/>
            <person name="Kazmierczak K.M."/>
            <person name="Andrzejewski T.M."/>
            <person name="Davidsen T.M."/>
            <person name="Wayne K.J."/>
            <person name="Tettelin H."/>
            <person name="Glass J.I."/>
            <person name="Rusch D."/>
            <person name="Podicherti R."/>
            <person name="Tsui H.-C.T."/>
            <person name="Winkler M.E."/>
        </authorList>
    </citation>
    <scope>NUCLEOTIDE SEQUENCE</scope>
</reference>
<evidence type="ECO:0000256" key="1">
    <source>
        <dbReference type="ARBA" id="ARBA00010641"/>
    </source>
</evidence>
<dbReference type="Pfam" id="PF04542">
    <property type="entry name" value="Sigma70_r2"/>
    <property type="match status" value="1"/>
</dbReference>
<evidence type="ECO:0008006" key="8">
    <source>
        <dbReference type="Google" id="ProtNLM"/>
    </source>
</evidence>
<gene>
    <name evidence="7" type="ORF">METZ01_LOCUS39076</name>
</gene>
<dbReference type="SUPFAM" id="SSF88946">
    <property type="entry name" value="Sigma2 domain of RNA polymerase sigma factors"/>
    <property type="match status" value="1"/>
</dbReference>
<dbReference type="CDD" id="cd06171">
    <property type="entry name" value="Sigma70_r4"/>
    <property type="match status" value="1"/>
</dbReference>
<comment type="similarity">
    <text evidence="1">Belongs to the sigma-70 factor family. ECF subfamily.</text>
</comment>